<accession>A0A5C6AJB4</accession>
<name>A0A5C6AJB4_9BACT</name>
<dbReference type="Gene3D" id="3.90.1570.10">
    <property type="entry name" value="tt1808, chain A"/>
    <property type="match status" value="1"/>
</dbReference>
<dbReference type="InterPro" id="IPR008538">
    <property type="entry name" value="Uma2"/>
</dbReference>
<evidence type="ECO:0000313" key="3">
    <source>
        <dbReference type="EMBL" id="TWT98323.1"/>
    </source>
</evidence>
<organism evidence="3 4">
    <name type="scientific">Stieleria varia</name>
    <dbReference type="NCBI Taxonomy" id="2528005"/>
    <lineage>
        <taxon>Bacteria</taxon>
        <taxon>Pseudomonadati</taxon>
        <taxon>Planctomycetota</taxon>
        <taxon>Planctomycetia</taxon>
        <taxon>Pirellulales</taxon>
        <taxon>Pirellulaceae</taxon>
        <taxon>Stieleria</taxon>
    </lineage>
</organism>
<evidence type="ECO:0000313" key="4">
    <source>
        <dbReference type="Proteomes" id="UP000320176"/>
    </source>
</evidence>
<evidence type="ECO:0000256" key="1">
    <source>
        <dbReference type="SAM" id="MobiDB-lite"/>
    </source>
</evidence>
<reference evidence="3 4" key="1">
    <citation type="submission" date="2019-02" db="EMBL/GenBank/DDBJ databases">
        <title>Deep-cultivation of Planctomycetes and their phenomic and genomic characterization uncovers novel biology.</title>
        <authorList>
            <person name="Wiegand S."/>
            <person name="Jogler M."/>
            <person name="Boedeker C."/>
            <person name="Pinto D."/>
            <person name="Vollmers J."/>
            <person name="Rivas-Marin E."/>
            <person name="Kohn T."/>
            <person name="Peeters S.H."/>
            <person name="Heuer A."/>
            <person name="Rast P."/>
            <person name="Oberbeckmann S."/>
            <person name="Bunk B."/>
            <person name="Jeske O."/>
            <person name="Meyerdierks A."/>
            <person name="Storesund J.E."/>
            <person name="Kallscheuer N."/>
            <person name="Luecker S."/>
            <person name="Lage O.M."/>
            <person name="Pohl T."/>
            <person name="Merkel B.J."/>
            <person name="Hornburger P."/>
            <person name="Mueller R.-W."/>
            <person name="Bruemmer F."/>
            <person name="Labrenz M."/>
            <person name="Spormann A.M."/>
            <person name="Op Den Camp H."/>
            <person name="Overmann J."/>
            <person name="Amann R."/>
            <person name="Jetten M.S.M."/>
            <person name="Mascher T."/>
            <person name="Medema M.H."/>
            <person name="Devos D.P."/>
            <person name="Kaster A.-K."/>
            <person name="Ovreas L."/>
            <person name="Rohde M."/>
            <person name="Galperin M.Y."/>
            <person name="Jogler C."/>
        </authorList>
    </citation>
    <scope>NUCLEOTIDE SEQUENCE [LARGE SCALE GENOMIC DNA]</scope>
    <source>
        <strain evidence="3 4">Pla52n</strain>
    </source>
</reference>
<comment type="caution">
    <text evidence="3">The sequence shown here is derived from an EMBL/GenBank/DDBJ whole genome shotgun (WGS) entry which is preliminary data.</text>
</comment>
<dbReference type="Proteomes" id="UP000320176">
    <property type="component" value="Unassembled WGS sequence"/>
</dbReference>
<proteinExistence type="predicted"/>
<protein>
    <recommendedName>
        <fullName evidence="2">Putative restriction endonuclease domain-containing protein</fullName>
    </recommendedName>
</protein>
<dbReference type="CDD" id="cd06260">
    <property type="entry name" value="DUF820-like"/>
    <property type="match status" value="1"/>
</dbReference>
<dbReference type="InterPro" id="IPR012296">
    <property type="entry name" value="Nuclease_put_TT1808"/>
</dbReference>
<gene>
    <name evidence="3" type="ORF">Pla52n_48350</name>
</gene>
<feature type="region of interest" description="Disordered" evidence="1">
    <location>
        <begin position="131"/>
        <end position="151"/>
    </location>
</feature>
<feature type="domain" description="Putative restriction endonuclease" evidence="2">
    <location>
        <begin position="3"/>
        <end position="98"/>
    </location>
</feature>
<dbReference type="Pfam" id="PF05685">
    <property type="entry name" value="Uma2"/>
    <property type="match status" value="1"/>
</dbReference>
<dbReference type="EMBL" id="SJPN01000006">
    <property type="protein sequence ID" value="TWT98323.1"/>
    <property type="molecule type" value="Genomic_DNA"/>
</dbReference>
<keyword evidence="4" id="KW-1185">Reference proteome</keyword>
<sequence>MVTQLNNALVAVGCDGVAVAERDWIVRQDTVVRPDVMVICGDPPEGHQLAPPAKIVEVLSPSTRANDLGYKKDLYHEQGVTHYWVADLIAQTVAAFDMTSPGGESTPLGGITRFTLGDNCQIEIDPAEIWPTRKSSNSERPLAEGCNDSGR</sequence>
<dbReference type="AlphaFoldDB" id="A0A5C6AJB4"/>
<dbReference type="PANTHER" id="PTHR36558:SF1">
    <property type="entry name" value="RESTRICTION ENDONUCLEASE DOMAIN-CONTAINING PROTEIN-RELATED"/>
    <property type="match status" value="1"/>
</dbReference>
<dbReference type="InterPro" id="IPR011335">
    <property type="entry name" value="Restrct_endonuc-II-like"/>
</dbReference>
<dbReference type="SUPFAM" id="SSF52980">
    <property type="entry name" value="Restriction endonuclease-like"/>
    <property type="match status" value="1"/>
</dbReference>
<evidence type="ECO:0000259" key="2">
    <source>
        <dbReference type="Pfam" id="PF05685"/>
    </source>
</evidence>
<dbReference type="PANTHER" id="PTHR36558">
    <property type="entry name" value="GLR1098 PROTEIN"/>
    <property type="match status" value="1"/>
</dbReference>